<organism evidence="2 3">
    <name type="scientific">Papaver atlanticum</name>
    <dbReference type="NCBI Taxonomy" id="357466"/>
    <lineage>
        <taxon>Eukaryota</taxon>
        <taxon>Viridiplantae</taxon>
        <taxon>Streptophyta</taxon>
        <taxon>Embryophyta</taxon>
        <taxon>Tracheophyta</taxon>
        <taxon>Spermatophyta</taxon>
        <taxon>Magnoliopsida</taxon>
        <taxon>Ranunculales</taxon>
        <taxon>Papaveraceae</taxon>
        <taxon>Papaveroideae</taxon>
        <taxon>Papaver</taxon>
    </lineage>
</organism>
<evidence type="ECO:0000313" key="2">
    <source>
        <dbReference type="EMBL" id="KAI3942443.1"/>
    </source>
</evidence>
<dbReference type="Proteomes" id="UP001202328">
    <property type="component" value="Unassembled WGS sequence"/>
</dbReference>
<name>A0AAD4XQ61_9MAGN</name>
<evidence type="ECO:0000313" key="3">
    <source>
        <dbReference type="Proteomes" id="UP001202328"/>
    </source>
</evidence>
<proteinExistence type="predicted"/>
<keyword evidence="3" id="KW-1185">Reference proteome</keyword>
<protein>
    <submittedName>
        <fullName evidence="2">Uncharacterized protein</fullName>
    </submittedName>
</protein>
<sequence>MVNFNRSVDQDGFMTQSRRRTGQRECNSVKTFEENGRMRSDMKVKDRKNIKVERKIIGASMGKKGNRDIIHVAIWSGNKRRFCWLSFKGGIWLARILKMKANGGDGKSLKWNFREDEDWMLA</sequence>
<feature type="non-terminal residue" evidence="2">
    <location>
        <position position="122"/>
    </location>
</feature>
<dbReference type="EMBL" id="JAJJMB010004648">
    <property type="protein sequence ID" value="KAI3942443.1"/>
    <property type="molecule type" value="Genomic_DNA"/>
</dbReference>
<dbReference type="AlphaFoldDB" id="A0AAD4XQ61"/>
<accession>A0AAD4XQ61</accession>
<reference evidence="2" key="1">
    <citation type="submission" date="2022-04" db="EMBL/GenBank/DDBJ databases">
        <title>A functionally conserved STORR gene fusion in Papaver species that diverged 16.8 million years ago.</title>
        <authorList>
            <person name="Catania T."/>
        </authorList>
    </citation>
    <scope>NUCLEOTIDE SEQUENCE</scope>
    <source>
        <strain evidence="2">S-188037</strain>
    </source>
</reference>
<comment type="caution">
    <text evidence="2">The sequence shown here is derived from an EMBL/GenBank/DDBJ whole genome shotgun (WGS) entry which is preliminary data.</text>
</comment>
<gene>
    <name evidence="2" type="ORF">MKW98_013095</name>
</gene>
<feature type="region of interest" description="Disordered" evidence="1">
    <location>
        <begin position="1"/>
        <end position="25"/>
    </location>
</feature>
<evidence type="ECO:0000256" key="1">
    <source>
        <dbReference type="SAM" id="MobiDB-lite"/>
    </source>
</evidence>